<dbReference type="GO" id="GO:0051287">
    <property type="term" value="F:NAD binding"/>
    <property type="evidence" value="ECO:0007669"/>
    <property type="project" value="InterPro"/>
</dbReference>
<evidence type="ECO:0000256" key="3">
    <source>
        <dbReference type="ARBA" id="ARBA00023027"/>
    </source>
</evidence>
<dbReference type="Gene3D" id="3.40.50.720">
    <property type="entry name" value="NAD(P)-binding Rossmann-like Domain"/>
    <property type="match status" value="2"/>
</dbReference>
<dbReference type="FunFam" id="3.40.50.720:FF:000203">
    <property type="entry name" value="D-3-phosphoglycerate dehydrogenase (SerA)"/>
    <property type="match status" value="1"/>
</dbReference>
<dbReference type="InterPro" id="IPR043322">
    <property type="entry name" value="CtBP"/>
</dbReference>
<evidence type="ECO:0000259" key="6">
    <source>
        <dbReference type="Pfam" id="PF02826"/>
    </source>
</evidence>
<dbReference type="PANTHER" id="PTHR43761:SF1">
    <property type="entry name" value="D-ISOMER SPECIFIC 2-HYDROXYACID DEHYDROGENASE CATALYTIC DOMAIN-CONTAINING PROTEIN-RELATED"/>
    <property type="match status" value="1"/>
</dbReference>
<evidence type="ECO:0000256" key="4">
    <source>
        <dbReference type="RuleBase" id="RU003719"/>
    </source>
</evidence>
<dbReference type="PATRIC" id="fig|1122219.3.peg.2560"/>
<evidence type="ECO:0000256" key="1">
    <source>
        <dbReference type="ARBA" id="ARBA00005854"/>
    </source>
</evidence>
<evidence type="ECO:0000313" key="8">
    <source>
        <dbReference type="Proteomes" id="UP000036503"/>
    </source>
</evidence>
<dbReference type="AlphaFoldDB" id="A0A0J6WV27"/>
<accession>A0A0J6WV27</accession>
<dbReference type="STRING" id="39029.BSR42_12380"/>
<keyword evidence="2 4" id="KW-0560">Oxidoreductase</keyword>
<evidence type="ECO:0000259" key="5">
    <source>
        <dbReference type="Pfam" id="PF00389"/>
    </source>
</evidence>
<dbReference type="CDD" id="cd05299">
    <property type="entry name" value="CtBP_dh"/>
    <property type="match status" value="1"/>
</dbReference>
<dbReference type="EMBL" id="LEKT01000052">
    <property type="protein sequence ID" value="KMO85642.1"/>
    <property type="molecule type" value="Genomic_DNA"/>
</dbReference>
<dbReference type="Pfam" id="PF00389">
    <property type="entry name" value="2-Hacid_dh"/>
    <property type="match status" value="1"/>
</dbReference>
<dbReference type="SUPFAM" id="SSF52283">
    <property type="entry name" value="Formate/glycerate dehydrogenase catalytic domain-like"/>
    <property type="match status" value="1"/>
</dbReference>
<dbReference type="PROSITE" id="PS00670">
    <property type="entry name" value="D_2_HYDROXYACID_DH_2"/>
    <property type="match status" value="1"/>
</dbReference>
<gene>
    <name evidence="7" type="ORF">AB840_12420</name>
</gene>
<feature type="domain" description="D-isomer specific 2-hydroxyacid dehydrogenase NAD-binding" evidence="6">
    <location>
        <begin position="108"/>
        <end position="284"/>
    </location>
</feature>
<proteinExistence type="inferred from homology"/>
<name>A0A0J6WV27_9FIRM</name>
<dbReference type="InterPro" id="IPR036291">
    <property type="entry name" value="NAD(P)-bd_dom_sf"/>
</dbReference>
<dbReference type="Proteomes" id="UP000036503">
    <property type="component" value="Unassembled WGS sequence"/>
</dbReference>
<dbReference type="OrthoDB" id="9805416at2"/>
<keyword evidence="3" id="KW-0520">NAD</keyword>
<dbReference type="GO" id="GO:0016616">
    <property type="term" value="F:oxidoreductase activity, acting on the CH-OH group of donors, NAD or NADP as acceptor"/>
    <property type="evidence" value="ECO:0007669"/>
    <property type="project" value="InterPro"/>
</dbReference>
<dbReference type="InterPro" id="IPR006140">
    <property type="entry name" value="D-isomer_DH_NAD-bd"/>
</dbReference>
<evidence type="ECO:0000256" key="2">
    <source>
        <dbReference type="ARBA" id="ARBA00023002"/>
    </source>
</evidence>
<feature type="domain" description="D-isomer specific 2-hydroxyacid dehydrogenase catalytic" evidence="5">
    <location>
        <begin position="17"/>
        <end position="316"/>
    </location>
</feature>
<reference evidence="7 8" key="1">
    <citation type="submission" date="2015-06" db="EMBL/GenBank/DDBJ databases">
        <title>Draft genome sequence of beer spoilage bacterium Megasphaera cerevisiae type strain 20462.</title>
        <authorList>
            <person name="Kutumbaka K."/>
            <person name="Pasmowitz J."/>
            <person name="Mategko J."/>
            <person name="Reyes D."/>
            <person name="Friedrich A."/>
            <person name="Han S."/>
            <person name="Martens-Habbena W."/>
            <person name="Neal-McKinney J."/>
            <person name="Janagama H.K."/>
            <person name="Nadala C."/>
            <person name="Samadpour M."/>
        </authorList>
    </citation>
    <scope>NUCLEOTIDE SEQUENCE [LARGE SCALE GENOMIC DNA]</scope>
    <source>
        <strain evidence="7 8">DSM 20462</strain>
    </source>
</reference>
<dbReference type="SUPFAM" id="SSF51735">
    <property type="entry name" value="NAD(P)-binding Rossmann-fold domains"/>
    <property type="match status" value="1"/>
</dbReference>
<comment type="caution">
    <text evidence="7">The sequence shown here is derived from an EMBL/GenBank/DDBJ whole genome shotgun (WGS) entry which is preliminary data.</text>
</comment>
<evidence type="ECO:0000313" key="7">
    <source>
        <dbReference type="EMBL" id="KMO85642.1"/>
    </source>
</evidence>
<dbReference type="InterPro" id="IPR050418">
    <property type="entry name" value="D-iso_2-hydroxyacid_DH_PdxB"/>
</dbReference>
<dbReference type="InParanoid" id="A0A0J6WV27"/>
<dbReference type="GO" id="GO:0003714">
    <property type="term" value="F:transcription corepressor activity"/>
    <property type="evidence" value="ECO:0007669"/>
    <property type="project" value="InterPro"/>
</dbReference>
<dbReference type="InterPro" id="IPR029753">
    <property type="entry name" value="D-isomer_DH_CS"/>
</dbReference>
<dbReference type="InterPro" id="IPR006139">
    <property type="entry name" value="D-isomer_2_OHA_DH_cat_dom"/>
</dbReference>
<dbReference type="RefSeq" id="WP_048515165.1">
    <property type="nucleotide sequence ID" value="NZ_FUXD01000045.1"/>
</dbReference>
<protein>
    <submittedName>
        <fullName evidence="7">2-hydroxyacid dehydrogenase</fullName>
    </submittedName>
</protein>
<keyword evidence="8" id="KW-1185">Reference proteome</keyword>
<organism evidence="7 8">
    <name type="scientific">Megasphaera cerevisiae DSM 20462</name>
    <dbReference type="NCBI Taxonomy" id="1122219"/>
    <lineage>
        <taxon>Bacteria</taxon>
        <taxon>Bacillati</taxon>
        <taxon>Bacillota</taxon>
        <taxon>Negativicutes</taxon>
        <taxon>Veillonellales</taxon>
        <taxon>Veillonellaceae</taxon>
        <taxon>Megasphaera</taxon>
    </lineage>
</organism>
<dbReference type="Pfam" id="PF02826">
    <property type="entry name" value="2-Hacid_dh_C"/>
    <property type="match status" value="1"/>
</dbReference>
<dbReference type="PANTHER" id="PTHR43761">
    <property type="entry name" value="D-ISOMER SPECIFIC 2-HYDROXYACID DEHYDROGENASE FAMILY PROTEIN (AFU_ORTHOLOGUE AFUA_1G13630)"/>
    <property type="match status" value="1"/>
</dbReference>
<sequence length="326" mass="36117">MNKVYLTDYDYPSLAVEIKEFQRAGISFIPTQSHSAQEMIDTCRDADGLVVQYAEISAEIMDGLPRLKVISRYGVGVDTIDLEAATQRGICVVNVPDYCIDEVSNQAFALLLDCWRRVTFLNSAVHRGCWNYAIAKPIMRLRGQKLGLIGFGKIAREVAIKATPFGLDIAAYDPFIKPEAMTALGVAYQPLQQLLRESDIVSVHAPFTKDTYHLINDDALQLMKPAAILINTSRGPIVDEQAVARALHQHKIAGAGLDVLEQEPIRPDDPLLGMENVILTPHISWYSEESEQELKTKVAMGVIEVLNGRIPTYLVNKDVLAGLSLR</sequence>
<comment type="similarity">
    <text evidence="1 4">Belongs to the D-isomer specific 2-hydroxyacid dehydrogenase family.</text>
</comment>